<organismHost>
    <name type="scientific">Apodemus sylvaticus</name>
    <name type="common">European woodmouse</name>
    <dbReference type="NCBI Taxonomy" id="10129"/>
</organismHost>
<protein>
    <submittedName>
        <fullName evidence="2">CPXV170 protein</fullName>
    </submittedName>
</protein>
<evidence type="ECO:0000256" key="1">
    <source>
        <dbReference type="SAM" id="Phobius"/>
    </source>
</evidence>
<reference evidence="2" key="2">
    <citation type="submission" date="2015-05" db="EMBL/GenBank/DDBJ databases">
        <title>Utilizing next-generation sequencing to resolve the backbone and inform taxonomy of the Core Goodeniaceae.</title>
        <authorList>
            <person name="Michener P.S."/>
            <person name="Gardner A.G."/>
            <person name="Jabaily R.S."/>
            <person name="Sessa E."/>
        </authorList>
    </citation>
    <scope>NUCLEOTIDE SEQUENCE</scope>
    <source>
        <strain evidence="2">RatPox09</strain>
    </source>
</reference>
<evidence type="ECO:0000313" key="2">
    <source>
        <dbReference type="EMBL" id="CRL86660.1"/>
    </source>
</evidence>
<accession>A0A0K2YVA8</accession>
<keyword evidence="1" id="KW-0812">Transmembrane</keyword>
<organismHost>
    <name type="scientific">Loxodonta africana</name>
    <name type="common">African elephant</name>
    <dbReference type="NCBI Taxonomy" id="9785"/>
</organismHost>
<proteinExistence type="predicted"/>
<organismHost>
    <name type="scientific">Myodes glareolus</name>
    <name type="common">Bank vole</name>
    <name type="synonym">Clethrionomys glareolus</name>
    <dbReference type="NCBI Taxonomy" id="447135"/>
</organismHost>
<organismHost>
    <name type="scientific">Felis catus</name>
    <name type="common">Cat</name>
    <name type="synonym">Felis silvestris catus</name>
    <dbReference type="NCBI Taxonomy" id="9685"/>
</organismHost>
<keyword evidence="1" id="KW-0472">Membrane</keyword>
<reference evidence="2" key="1">
    <citation type="journal article" date="2015" name="J. Virol.">
        <title>Out of the reservoir: Phenotypic and genotypic characterization of a novel cowpox virus isolated from a common vole.</title>
        <authorList>
            <person name="Hoffmann D."/>
            <person name="Franke A."/>
            <person name="Jenckel M."/>
            <person name="Tamosiunaite A."/>
            <person name="Schluckebier J."/>
            <person name="Granzow H."/>
            <person name="Hoffmann B."/>
            <person name="Fischer S."/>
            <person name="Ulrich R.G."/>
            <person name="Hoper D."/>
            <person name="Goller K."/>
            <person name="Osterrieder N."/>
            <person name="Beer M."/>
        </authorList>
    </citation>
    <scope>NUCLEOTIDE SEQUENCE [LARGE SCALE GENOMIC DNA]</scope>
    <source>
        <strain evidence="2">RatPox09</strain>
    </source>
</reference>
<organism evidence="2">
    <name type="scientific">Cowpox virus</name>
    <name type="common">CPV</name>
    <dbReference type="NCBI Taxonomy" id="10243"/>
    <lineage>
        <taxon>Viruses</taxon>
        <taxon>Varidnaviria</taxon>
        <taxon>Bamfordvirae</taxon>
        <taxon>Nucleocytoviricota</taxon>
        <taxon>Pokkesviricetes</taxon>
        <taxon>Chitovirales</taxon>
        <taxon>Poxviridae</taxon>
        <taxon>Chordopoxvirinae</taxon>
        <taxon>Orthopoxvirus</taxon>
        <taxon>Orthopoxvirus cowpox</taxon>
    </lineage>
</organism>
<dbReference type="EMBL" id="LN864565">
    <property type="protein sequence ID" value="CRL86660.1"/>
    <property type="molecule type" value="Genomic_DNA"/>
</dbReference>
<keyword evidence="1" id="KW-1133">Transmembrane helix</keyword>
<sequence>MSEYFISRTSIWTVFMLPIMYGPIKSIIEISRSSYNVSVIVNTPIGVITNAASMATFVKDLLLFHFLLLLVESFNT</sequence>
<organismHost>
    <name type="scientific">Homo sapiens</name>
    <name type="common">Human</name>
    <dbReference type="NCBI Taxonomy" id="9606"/>
</organismHost>
<dbReference type="Pfam" id="PF17590">
    <property type="entry name" value="DUF5488"/>
    <property type="match status" value="1"/>
</dbReference>
<gene>
    <name evidence="2" type="primary">CPXV170</name>
</gene>
<organismHost>
    <name type="scientific">Microtus agrestis</name>
    <name type="common">Short-tailed field vole</name>
    <dbReference type="NCBI Taxonomy" id="29092"/>
</organismHost>
<feature type="transmembrane region" description="Helical" evidence="1">
    <location>
        <begin position="45"/>
        <end position="71"/>
    </location>
</feature>
<organismHost>
    <name type="scientific">Mus musculus</name>
    <name type="common">Mouse</name>
    <dbReference type="NCBI Taxonomy" id="10090"/>
</organismHost>
<dbReference type="Proteomes" id="UP000164362">
    <property type="component" value="Segment"/>
</dbReference>
<feature type="transmembrane region" description="Helical" evidence="1">
    <location>
        <begin position="6"/>
        <end position="24"/>
    </location>
</feature>
<organismHost>
    <name type="scientific">Bos taurus</name>
    <name type="common">Bovine</name>
    <dbReference type="NCBI Taxonomy" id="9913"/>
</organismHost>
<dbReference type="InterPro" id="IPR020125">
    <property type="entry name" value="DUF5488"/>
</dbReference>
<name>A0A0K2YVA8_COWPX</name>